<keyword evidence="1" id="KW-1185">Reference proteome</keyword>
<name>A0A915L7R8_ROMCU</name>
<dbReference type="WBParaSite" id="nRc.2.0.1.t46518-RA">
    <property type="protein sequence ID" value="nRc.2.0.1.t46518-RA"/>
    <property type="gene ID" value="nRc.2.0.1.g46518"/>
</dbReference>
<organism evidence="1 2">
    <name type="scientific">Romanomermis culicivorax</name>
    <name type="common">Nematode worm</name>
    <dbReference type="NCBI Taxonomy" id="13658"/>
    <lineage>
        <taxon>Eukaryota</taxon>
        <taxon>Metazoa</taxon>
        <taxon>Ecdysozoa</taxon>
        <taxon>Nematoda</taxon>
        <taxon>Enoplea</taxon>
        <taxon>Dorylaimia</taxon>
        <taxon>Mermithida</taxon>
        <taxon>Mermithoidea</taxon>
        <taxon>Mermithidae</taxon>
        <taxon>Romanomermis</taxon>
    </lineage>
</organism>
<sequence length="98" mass="10881">MAVKAQLCVFMGNGLISKLIIEINLIIKSDETCYRESCYRKTLSTSFKILSESCGGLMGRTLFHVVVGINSNSPSFVKVLRFYDGEFGSRGGSPYSRR</sequence>
<dbReference type="AlphaFoldDB" id="A0A915L7R8"/>
<evidence type="ECO:0000313" key="2">
    <source>
        <dbReference type="WBParaSite" id="nRc.2.0.1.t46518-RA"/>
    </source>
</evidence>
<reference evidence="2" key="1">
    <citation type="submission" date="2022-11" db="UniProtKB">
        <authorList>
            <consortium name="WormBaseParasite"/>
        </authorList>
    </citation>
    <scope>IDENTIFICATION</scope>
</reference>
<protein>
    <submittedName>
        <fullName evidence="2">Uncharacterized protein</fullName>
    </submittedName>
</protein>
<accession>A0A915L7R8</accession>
<evidence type="ECO:0000313" key="1">
    <source>
        <dbReference type="Proteomes" id="UP000887565"/>
    </source>
</evidence>
<proteinExistence type="predicted"/>
<dbReference type="Proteomes" id="UP000887565">
    <property type="component" value="Unplaced"/>
</dbReference>